<comment type="caution">
    <text evidence="2">The sequence shown here is derived from an EMBL/GenBank/DDBJ whole genome shotgun (WGS) entry which is preliminary data.</text>
</comment>
<protein>
    <submittedName>
        <fullName evidence="2">Uncharacterized protein</fullName>
    </submittedName>
</protein>
<evidence type="ECO:0000313" key="2">
    <source>
        <dbReference type="EMBL" id="KAG1551065.1"/>
    </source>
</evidence>
<reference evidence="2" key="1">
    <citation type="journal article" date="2020" name="Microb. Genom.">
        <title>Genetic diversity of clinical and environmental Mucorales isolates obtained from an investigation of mucormycosis cases among solid organ transplant recipients.</title>
        <authorList>
            <person name="Nguyen M.H."/>
            <person name="Kaul D."/>
            <person name="Muto C."/>
            <person name="Cheng S.J."/>
            <person name="Richter R.A."/>
            <person name="Bruno V.M."/>
            <person name="Liu G."/>
            <person name="Beyhan S."/>
            <person name="Sundermann A.J."/>
            <person name="Mounaud S."/>
            <person name="Pasculle A.W."/>
            <person name="Nierman W.C."/>
            <person name="Driscoll E."/>
            <person name="Cumbie R."/>
            <person name="Clancy C.J."/>
            <person name="Dupont C.L."/>
        </authorList>
    </citation>
    <scope>NUCLEOTIDE SEQUENCE</scope>
    <source>
        <strain evidence="2">GL16</strain>
    </source>
</reference>
<sequence>MNPTSTSSKSSINNDRFLYPSFCLYSNRALANEYGSESDIVQFLSPETESLKERLPIFVGILQSLFTVANEMPFSHTCTEEDEEEMNEVEDEEDCDSNSWSPFTIVGLDSMKLVVWPNMYDNILENTTEKDLCLVVIVSAQLQDSKIIHSMDLLKDSLNDTPCTLTGKELGEELISLDLNKSFEQWVASEMSRGKKRKAPFEEYNDSPTASTKSLRLSNSEGNIVNEEQQNEEKDKYKNMLMMQD</sequence>
<feature type="region of interest" description="Disordered" evidence="1">
    <location>
        <begin position="197"/>
        <end position="245"/>
    </location>
</feature>
<proteinExistence type="predicted"/>
<evidence type="ECO:0000256" key="1">
    <source>
        <dbReference type="SAM" id="MobiDB-lite"/>
    </source>
</evidence>
<dbReference type="OrthoDB" id="2291034at2759"/>
<gene>
    <name evidence="2" type="ORF">G6F51_002065</name>
</gene>
<dbReference type="AlphaFoldDB" id="A0A9P6YKR7"/>
<name>A0A9P6YKR7_RHIOR</name>
<organism evidence="2 3">
    <name type="scientific">Rhizopus oryzae</name>
    <name type="common">Mucormycosis agent</name>
    <name type="synonym">Rhizopus arrhizus var. delemar</name>
    <dbReference type="NCBI Taxonomy" id="64495"/>
    <lineage>
        <taxon>Eukaryota</taxon>
        <taxon>Fungi</taxon>
        <taxon>Fungi incertae sedis</taxon>
        <taxon>Mucoromycota</taxon>
        <taxon>Mucoromycotina</taxon>
        <taxon>Mucoromycetes</taxon>
        <taxon>Mucorales</taxon>
        <taxon>Mucorineae</taxon>
        <taxon>Rhizopodaceae</taxon>
        <taxon>Rhizopus</taxon>
    </lineage>
</organism>
<evidence type="ECO:0000313" key="3">
    <source>
        <dbReference type="Proteomes" id="UP000717996"/>
    </source>
</evidence>
<dbReference type="Proteomes" id="UP000717996">
    <property type="component" value="Unassembled WGS sequence"/>
</dbReference>
<dbReference type="EMBL" id="JAANIT010000170">
    <property type="protein sequence ID" value="KAG1551065.1"/>
    <property type="molecule type" value="Genomic_DNA"/>
</dbReference>
<accession>A0A9P6YKR7</accession>
<feature type="compositionally biased region" description="Polar residues" evidence="1">
    <location>
        <begin position="206"/>
        <end position="228"/>
    </location>
</feature>